<comment type="caution">
    <text evidence="2">The sequence shown here is derived from an EMBL/GenBank/DDBJ whole genome shotgun (WGS) entry which is preliminary data.</text>
</comment>
<sequence>MVKKKQGSGKKKQYDKSNRIRSSHSDVAKLLEKLSPEQMTVVRDMGFGALENLSILNIRKKIMKELVGCFNTNDNSIKTSLGRITLDATKIGYALMMRIFSNPTISASIPNRIK</sequence>
<gene>
    <name evidence="2" type="ORF">PIB30_092319</name>
</gene>
<reference evidence="2 3" key="1">
    <citation type="journal article" date="2023" name="Plants (Basel)">
        <title>Bridging the Gap: Combining Genomics and Transcriptomics Approaches to Understand Stylosanthes scabra, an Orphan Legume from the Brazilian Caatinga.</title>
        <authorList>
            <person name="Ferreira-Neto J.R.C."/>
            <person name="da Silva M.D."/>
            <person name="Binneck E."/>
            <person name="de Melo N.F."/>
            <person name="da Silva R.H."/>
            <person name="de Melo A.L.T.M."/>
            <person name="Pandolfi V."/>
            <person name="Bustamante F.O."/>
            <person name="Brasileiro-Vidal A.C."/>
            <person name="Benko-Iseppon A.M."/>
        </authorList>
    </citation>
    <scope>NUCLEOTIDE SEQUENCE [LARGE SCALE GENOMIC DNA]</scope>
    <source>
        <tissue evidence="2">Leaves</tissue>
    </source>
</reference>
<dbReference type="EMBL" id="JASCZI010062312">
    <property type="protein sequence ID" value="MED6140351.1"/>
    <property type="molecule type" value="Genomic_DNA"/>
</dbReference>
<evidence type="ECO:0000313" key="2">
    <source>
        <dbReference type="EMBL" id="MED6140351.1"/>
    </source>
</evidence>
<accession>A0ABU6SWD1</accession>
<evidence type="ECO:0000256" key="1">
    <source>
        <dbReference type="SAM" id="MobiDB-lite"/>
    </source>
</evidence>
<feature type="region of interest" description="Disordered" evidence="1">
    <location>
        <begin position="1"/>
        <end position="24"/>
    </location>
</feature>
<dbReference type="Proteomes" id="UP001341840">
    <property type="component" value="Unassembled WGS sequence"/>
</dbReference>
<keyword evidence="3" id="KW-1185">Reference proteome</keyword>
<name>A0ABU6SWD1_9FABA</name>
<organism evidence="2 3">
    <name type="scientific">Stylosanthes scabra</name>
    <dbReference type="NCBI Taxonomy" id="79078"/>
    <lineage>
        <taxon>Eukaryota</taxon>
        <taxon>Viridiplantae</taxon>
        <taxon>Streptophyta</taxon>
        <taxon>Embryophyta</taxon>
        <taxon>Tracheophyta</taxon>
        <taxon>Spermatophyta</taxon>
        <taxon>Magnoliopsida</taxon>
        <taxon>eudicotyledons</taxon>
        <taxon>Gunneridae</taxon>
        <taxon>Pentapetalae</taxon>
        <taxon>rosids</taxon>
        <taxon>fabids</taxon>
        <taxon>Fabales</taxon>
        <taxon>Fabaceae</taxon>
        <taxon>Papilionoideae</taxon>
        <taxon>50 kb inversion clade</taxon>
        <taxon>dalbergioids sensu lato</taxon>
        <taxon>Dalbergieae</taxon>
        <taxon>Pterocarpus clade</taxon>
        <taxon>Stylosanthes</taxon>
    </lineage>
</organism>
<evidence type="ECO:0000313" key="3">
    <source>
        <dbReference type="Proteomes" id="UP001341840"/>
    </source>
</evidence>
<feature type="compositionally biased region" description="Basic and acidic residues" evidence="1">
    <location>
        <begin position="12"/>
        <end position="24"/>
    </location>
</feature>
<proteinExistence type="predicted"/>
<protein>
    <submittedName>
        <fullName evidence="2">Uncharacterized protein</fullName>
    </submittedName>
</protein>
<feature type="compositionally biased region" description="Basic residues" evidence="1">
    <location>
        <begin position="1"/>
        <end position="11"/>
    </location>
</feature>